<proteinExistence type="predicted"/>
<accession>A0A2C9UJ41</accession>
<protein>
    <submittedName>
        <fullName evidence="1">Uncharacterized protein</fullName>
    </submittedName>
</protein>
<dbReference type="EMBL" id="CM004401">
    <property type="protein sequence ID" value="OAY29975.1"/>
    <property type="molecule type" value="Genomic_DNA"/>
</dbReference>
<evidence type="ECO:0000313" key="1">
    <source>
        <dbReference type="EMBL" id="OAY29975.1"/>
    </source>
</evidence>
<sequence>MTSDDGRRVPMASDARMPCVATARLPRVEAGSAQCRRRGRSVVPIGSVTTLAIPSITSVPASEQVEAQVLRCRRGVGWLVGCCDDLGSGYGSSKEEDEVAS</sequence>
<gene>
    <name evidence="1" type="ORF">MANES_15G186700</name>
</gene>
<reference evidence="1" key="1">
    <citation type="submission" date="2016-02" db="EMBL/GenBank/DDBJ databases">
        <title>WGS assembly of Manihot esculenta.</title>
        <authorList>
            <person name="Bredeson J.V."/>
            <person name="Prochnik S.E."/>
            <person name="Lyons J.B."/>
            <person name="Schmutz J."/>
            <person name="Grimwood J."/>
            <person name="Vrebalov J."/>
            <person name="Bart R.S."/>
            <person name="Amuge T."/>
            <person name="Ferguson M.E."/>
            <person name="Green R."/>
            <person name="Putnam N."/>
            <person name="Stites J."/>
            <person name="Rounsley S."/>
            <person name="Rokhsar D.S."/>
        </authorList>
    </citation>
    <scope>NUCLEOTIDE SEQUENCE [LARGE SCALE GENOMIC DNA]</scope>
    <source>
        <tissue evidence="1">Leaf</tissue>
    </source>
</reference>
<organism evidence="1">
    <name type="scientific">Manihot esculenta</name>
    <name type="common">Cassava</name>
    <name type="synonym">Jatropha manihot</name>
    <dbReference type="NCBI Taxonomy" id="3983"/>
    <lineage>
        <taxon>Eukaryota</taxon>
        <taxon>Viridiplantae</taxon>
        <taxon>Streptophyta</taxon>
        <taxon>Embryophyta</taxon>
        <taxon>Tracheophyta</taxon>
        <taxon>Spermatophyta</taxon>
        <taxon>Magnoliopsida</taxon>
        <taxon>eudicotyledons</taxon>
        <taxon>Gunneridae</taxon>
        <taxon>Pentapetalae</taxon>
        <taxon>rosids</taxon>
        <taxon>fabids</taxon>
        <taxon>Malpighiales</taxon>
        <taxon>Euphorbiaceae</taxon>
        <taxon>Crotonoideae</taxon>
        <taxon>Manihoteae</taxon>
        <taxon>Manihot</taxon>
    </lineage>
</organism>
<name>A0A2C9UJ41_MANES</name>
<dbReference type="AlphaFoldDB" id="A0A2C9UJ41"/>